<name>A0A4Y8N190_9BURK</name>
<feature type="compositionally biased region" description="Basic and acidic residues" evidence="1">
    <location>
        <begin position="85"/>
        <end position="102"/>
    </location>
</feature>
<comment type="caution">
    <text evidence="2">The sequence shown here is derived from an EMBL/GenBank/DDBJ whole genome shotgun (WGS) entry which is preliminary data.</text>
</comment>
<accession>A0A4Y8N190</accession>
<organism evidence="2 3">
    <name type="scientific">Paraburkholderia dipogonis</name>
    <dbReference type="NCBI Taxonomy" id="1211383"/>
    <lineage>
        <taxon>Bacteria</taxon>
        <taxon>Pseudomonadati</taxon>
        <taxon>Pseudomonadota</taxon>
        <taxon>Betaproteobacteria</taxon>
        <taxon>Burkholderiales</taxon>
        <taxon>Burkholderiaceae</taxon>
        <taxon>Paraburkholderia</taxon>
    </lineage>
</organism>
<reference evidence="2 3" key="1">
    <citation type="submission" date="2019-03" db="EMBL/GenBank/DDBJ databases">
        <title>Complete Genome Sequence of Paraburkholderia dipogonis ICMP 19430T, a Nitrogen-fixing Symbiont of the South African Invasive Legume Dipogon lignosus in New Zealand.</title>
        <authorList>
            <person name="De Meyer S.E."/>
        </authorList>
    </citation>
    <scope>NUCLEOTIDE SEQUENCE [LARGE SCALE GENOMIC DNA]</scope>
    <source>
        <strain evidence="2 3">ICMP 19430</strain>
    </source>
</reference>
<dbReference type="AlphaFoldDB" id="A0A4Y8N190"/>
<evidence type="ECO:0000313" key="3">
    <source>
        <dbReference type="Proteomes" id="UP000297385"/>
    </source>
</evidence>
<gene>
    <name evidence="2" type="ORF">E2553_00275</name>
</gene>
<dbReference type="Proteomes" id="UP000297385">
    <property type="component" value="Unassembled WGS sequence"/>
</dbReference>
<feature type="region of interest" description="Disordered" evidence="1">
    <location>
        <begin position="80"/>
        <end position="102"/>
    </location>
</feature>
<dbReference type="RefSeq" id="WP_134455555.1">
    <property type="nucleotide sequence ID" value="NZ_JBHMFL010000042.1"/>
</dbReference>
<evidence type="ECO:0000256" key="1">
    <source>
        <dbReference type="SAM" id="MobiDB-lite"/>
    </source>
</evidence>
<evidence type="ECO:0000313" key="2">
    <source>
        <dbReference type="EMBL" id="TFE43606.1"/>
    </source>
</evidence>
<dbReference type="EMBL" id="SNVI01000001">
    <property type="protein sequence ID" value="TFE43606.1"/>
    <property type="molecule type" value="Genomic_DNA"/>
</dbReference>
<protein>
    <submittedName>
        <fullName evidence="2">Uncharacterized protein</fullName>
    </submittedName>
</protein>
<proteinExistence type="predicted"/>
<sequence length="102" mass="11291">MKKCPLIKKPCIESGCTFWTHLLGTNPNTGLPVDEFGCSISWLPILLIETARHTRGVQAAVESTRNEIVSRQDILNSAVRSAQRQVDRTETKSLPDGETNGR</sequence>
<dbReference type="GeneID" id="97307223"/>